<organism evidence="2 3">
    <name type="scientific">Neorhodopirellula lusitana</name>
    <dbReference type="NCBI Taxonomy" id="445327"/>
    <lineage>
        <taxon>Bacteria</taxon>
        <taxon>Pseudomonadati</taxon>
        <taxon>Planctomycetota</taxon>
        <taxon>Planctomycetia</taxon>
        <taxon>Pirellulales</taxon>
        <taxon>Pirellulaceae</taxon>
        <taxon>Neorhodopirellula</taxon>
    </lineage>
</organism>
<name>A0ABY1PZP4_9BACT</name>
<keyword evidence="1" id="KW-0812">Transmembrane</keyword>
<sequence>MSVASKTVTRPWQMQYAFLSGPFYDHTLIVGVAFIAILSGYLVHVEPGLFTPVLFLDLWLLGYHHVISTFTKLAGTRQDRQENQFLLYRLPLIVIAAVVGCYLVSGIWSIVTIYFFWQWYHYTRQAYGISAFYQRKTGVKQPVLRSRLDHAAVWAIPVWGLVHRCTEGWETFIYQPVWLPALPAVASTVAMFAAIAVVSVWLALRVDDLAMGRFSYAPFMFLVSHHLVFYIAYVLTPDMTTGWLVANVWHNAQYILFVWLFNQNRFRGPEKEALSPLMFWLCQRSPYRTLMYFLVCIGITTVVYGMLDQGTQLIAADNLTMLLGIKVVLFQSINFHHYVVDSYIWKARKKSHQEIMNVAA</sequence>
<feature type="transmembrane region" description="Helical" evidence="1">
    <location>
        <begin position="319"/>
        <end position="340"/>
    </location>
</feature>
<comment type="caution">
    <text evidence="2">The sequence shown here is derived from an EMBL/GenBank/DDBJ whole genome shotgun (WGS) entry which is preliminary data.</text>
</comment>
<feature type="transmembrane region" description="Helical" evidence="1">
    <location>
        <begin position="289"/>
        <end position="307"/>
    </location>
</feature>
<feature type="transmembrane region" description="Helical" evidence="1">
    <location>
        <begin position="23"/>
        <end position="43"/>
    </location>
</feature>
<feature type="transmembrane region" description="Helical" evidence="1">
    <location>
        <begin position="92"/>
        <end position="117"/>
    </location>
</feature>
<proteinExistence type="predicted"/>
<keyword evidence="3" id="KW-1185">Reference proteome</keyword>
<dbReference type="EMBL" id="FXUG01000003">
    <property type="protein sequence ID" value="SMP51831.1"/>
    <property type="molecule type" value="Genomic_DNA"/>
</dbReference>
<feature type="transmembrane region" description="Helical" evidence="1">
    <location>
        <begin position="241"/>
        <end position="261"/>
    </location>
</feature>
<dbReference type="Proteomes" id="UP001158067">
    <property type="component" value="Unassembled WGS sequence"/>
</dbReference>
<evidence type="ECO:0000313" key="3">
    <source>
        <dbReference type="Proteomes" id="UP001158067"/>
    </source>
</evidence>
<keyword evidence="1" id="KW-0472">Membrane</keyword>
<reference evidence="2 3" key="1">
    <citation type="submission" date="2017-05" db="EMBL/GenBank/DDBJ databases">
        <authorList>
            <person name="Varghese N."/>
            <person name="Submissions S."/>
        </authorList>
    </citation>
    <scope>NUCLEOTIDE SEQUENCE [LARGE SCALE GENOMIC DNA]</scope>
    <source>
        <strain evidence="2 3">DSM 25457</strain>
    </source>
</reference>
<protein>
    <submittedName>
        <fullName evidence="2">Uncharacterized protein</fullName>
    </submittedName>
</protein>
<feature type="transmembrane region" description="Helical" evidence="1">
    <location>
        <begin position="216"/>
        <end position="235"/>
    </location>
</feature>
<gene>
    <name evidence="2" type="ORF">SAMN06265222_103358</name>
</gene>
<feature type="transmembrane region" description="Helical" evidence="1">
    <location>
        <begin position="181"/>
        <end position="204"/>
    </location>
</feature>
<evidence type="ECO:0000256" key="1">
    <source>
        <dbReference type="SAM" id="Phobius"/>
    </source>
</evidence>
<accession>A0ABY1PZP4</accession>
<evidence type="ECO:0000313" key="2">
    <source>
        <dbReference type="EMBL" id="SMP51831.1"/>
    </source>
</evidence>
<feature type="transmembrane region" description="Helical" evidence="1">
    <location>
        <begin position="49"/>
        <end position="71"/>
    </location>
</feature>
<keyword evidence="1" id="KW-1133">Transmembrane helix</keyword>